<dbReference type="PRINTS" id="PR01217">
    <property type="entry name" value="PRICHEXTENSN"/>
</dbReference>
<sequence length="258" mass="27647">MKMASSRLQLLMVLALFTTSCIAQAPVPSPTVPPTATPTPSPVTAPPTPSPTPVPPPAPSSPSPSPSPVHTPTPSPSHSPTPSATSPPAPPTGGPSPVGGPPSEPPPPPPPSKCDVAIVAMESETVDNGDGETQQSDMVMIKKDCRMMMQRTMMKSLLIWCWISVVLDSATEYSGSIAEYELRWSEDDDDRTTKGQRSVFCVHRFLVMFGFDRYREAMEIDDGRGCLLIEMIRFDCGRSPKNVDDVVGLEFSGDRVIG</sequence>
<organism evidence="3 4">
    <name type="scientific">Nyssa sinensis</name>
    <dbReference type="NCBI Taxonomy" id="561372"/>
    <lineage>
        <taxon>Eukaryota</taxon>
        <taxon>Viridiplantae</taxon>
        <taxon>Streptophyta</taxon>
        <taxon>Embryophyta</taxon>
        <taxon>Tracheophyta</taxon>
        <taxon>Spermatophyta</taxon>
        <taxon>Magnoliopsida</taxon>
        <taxon>eudicotyledons</taxon>
        <taxon>Gunneridae</taxon>
        <taxon>Pentapetalae</taxon>
        <taxon>asterids</taxon>
        <taxon>Cornales</taxon>
        <taxon>Nyssaceae</taxon>
        <taxon>Nyssa</taxon>
    </lineage>
</organism>
<evidence type="ECO:0000313" key="4">
    <source>
        <dbReference type="Proteomes" id="UP000325577"/>
    </source>
</evidence>
<reference evidence="3 4" key="1">
    <citation type="submission" date="2019-09" db="EMBL/GenBank/DDBJ databases">
        <title>A chromosome-level genome assembly of the Chinese tupelo Nyssa sinensis.</title>
        <authorList>
            <person name="Yang X."/>
            <person name="Kang M."/>
            <person name="Yang Y."/>
            <person name="Xiong H."/>
            <person name="Wang M."/>
            <person name="Zhang Z."/>
            <person name="Wang Z."/>
            <person name="Wu H."/>
            <person name="Ma T."/>
            <person name="Liu J."/>
            <person name="Xi Z."/>
        </authorList>
    </citation>
    <scope>NUCLEOTIDE SEQUENCE [LARGE SCALE GENOMIC DNA]</scope>
    <source>
        <strain evidence="3">J267</strain>
        <tissue evidence="3">Leaf</tissue>
    </source>
</reference>
<feature type="chain" id="PRO_5023922132" evidence="2">
    <location>
        <begin position="24"/>
        <end position="258"/>
    </location>
</feature>
<evidence type="ECO:0000256" key="1">
    <source>
        <dbReference type="SAM" id="MobiDB-lite"/>
    </source>
</evidence>
<feature type="region of interest" description="Disordered" evidence="1">
    <location>
        <begin position="29"/>
        <end position="115"/>
    </location>
</feature>
<dbReference type="PROSITE" id="PS51257">
    <property type="entry name" value="PROKAR_LIPOPROTEIN"/>
    <property type="match status" value="1"/>
</dbReference>
<dbReference type="Proteomes" id="UP000325577">
    <property type="component" value="Linkage Group LG1"/>
</dbReference>
<gene>
    <name evidence="3" type="ORF">F0562_003175</name>
</gene>
<dbReference type="EMBL" id="CM018032">
    <property type="protein sequence ID" value="KAA8546746.1"/>
    <property type="molecule type" value="Genomic_DNA"/>
</dbReference>
<evidence type="ECO:0000313" key="3">
    <source>
        <dbReference type="EMBL" id="KAA8546746.1"/>
    </source>
</evidence>
<evidence type="ECO:0000256" key="2">
    <source>
        <dbReference type="SAM" id="SignalP"/>
    </source>
</evidence>
<name>A0A5J5BVM2_9ASTE</name>
<protein>
    <submittedName>
        <fullName evidence="3">Uncharacterized protein</fullName>
    </submittedName>
</protein>
<dbReference type="AlphaFoldDB" id="A0A5J5BVM2"/>
<proteinExistence type="predicted"/>
<feature type="signal peptide" evidence="2">
    <location>
        <begin position="1"/>
        <end position="23"/>
    </location>
</feature>
<accession>A0A5J5BVM2</accession>
<feature type="compositionally biased region" description="Pro residues" evidence="1">
    <location>
        <begin position="29"/>
        <end position="112"/>
    </location>
</feature>
<keyword evidence="4" id="KW-1185">Reference proteome</keyword>
<keyword evidence="2" id="KW-0732">Signal</keyword>